<evidence type="ECO:0000313" key="5">
    <source>
        <dbReference type="Proteomes" id="UP000077248"/>
    </source>
</evidence>
<reference evidence="4 5" key="1">
    <citation type="submission" date="2016-05" db="EMBL/GenBank/DDBJ databases">
        <title>Comparative analysis of secretome profiles of manganese(II)-oxidizing ascomycete fungi.</title>
        <authorList>
            <consortium name="DOE Joint Genome Institute"/>
            <person name="Zeiner C.A."/>
            <person name="Purvine S.O."/>
            <person name="Zink E.M."/>
            <person name="Wu S."/>
            <person name="Pasa-Tolic L."/>
            <person name="Chaput D.L."/>
            <person name="Haridas S."/>
            <person name="Grigoriev I.V."/>
            <person name="Santelli C.M."/>
            <person name="Hansel C.M."/>
        </authorList>
    </citation>
    <scope>NUCLEOTIDE SEQUENCE [LARGE SCALE GENOMIC DNA]</scope>
    <source>
        <strain evidence="4 5">SRC1lrK2f</strain>
    </source>
</reference>
<proteinExistence type="inferred from homology"/>
<feature type="domain" description="Ketoreductase" evidence="3">
    <location>
        <begin position="30"/>
        <end position="210"/>
    </location>
</feature>
<keyword evidence="2" id="KW-0560">Oxidoreductase</keyword>
<evidence type="ECO:0000256" key="1">
    <source>
        <dbReference type="ARBA" id="ARBA00006484"/>
    </source>
</evidence>
<dbReference type="PRINTS" id="PR00081">
    <property type="entry name" value="GDHRDH"/>
</dbReference>
<protein>
    <submittedName>
        <fullName evidence="4">NAD(P)-binding protein</fullName>
    </submittedName>
</protein>
<dbReference type="InterPro" id="IPR036291">
    <property type="entry name" value="NAD(P)-bd_dom_sf"/>
</dbReference>
<comment type="similarity">
    <text evidence="1">Belongs to the short-chain dehydrogenases/reductases (SDR) family.</text>
</comment>
<dbReference type="GO" id="GO:0016491">
    <property type="term" value="F:oxidoreductase activity"/>
    <property type="evidence" value="ECO:0007669"/>
    <property type="project" value="UniProtKB-KW"/>
</dbReference>
<evidence type="ECO:0000313" key="4">
    <source>
        <dbReference type="EMBL" id="OAG15285.1"/>
    </source>
</evidence>
<keyword evidence="5" id="KW-1185">Reference proteome</keyword>
<dbReference type="OMA" id="PASYCVW"/>
<dbReference type="EMBL" id="KV441494">
    <property type="protein sequence ID" value="OAG15285.1"/>
    <property type="molecule type" value="Genomic_DNA"/>
</dbReference>
<gene>
    <name evidence="4" type="ORF">CC77DRAFT_1079933</name>
</gene>
<name>A0A177D6J6_ALTAL</name>
<dbReference type="SMART" id="SM00822">
    <property type="entry name" value="PKS_KR"/>
    <property type="match status" value="1"/>
</dbReference>
<organism evidence="4 5">
    <name type="scientific">Alternaria alternata</name>
    <name type="common">Alternaria rot fungus</name>
    <name type="synonym">Torula alternata</name>
    <dbReference type="NCBI Taxonomy" id="5599"/>
    <lineage>
        <taxon>Eukaryota</taxon>
        <taxon>Fungi</taxon>
        <taxon>Dikarya</taxon>
        <taxon>Ascomycota</taxon>
        <taxon>Pezizomycotina</taxon>
        <taxon>Dothideomycetes</taxon>
        <taxon>Pleosporomycetidae</taxon>
        <taxon>Pleosporales</taxon>
        <taxon>Pleosporineae</taxon>
        <taxon>Pleosporaceae</taxon>
        <taxon>Alternaria</taxon>
        <taxon>Alternaria sect. Alternaria</taxon>
        <taxon>Alternaria alternata complex</taxon>
    </lineage>
</organism>
<dbReference type="PANTHER" id="PTHR42901">
    <property type="entry name" value="ALCOHOL DEHYDROGENASE"/>
    <property type="match status" value="1"/>
</dbReference>
<evidence type="ECO:0000259" key="3">
    <source>
        <dbReference type="SMART" id="SM00822"/>
    </source>
</evidence>
<dbReference type="RefSeq" id="XP_018380706.1">
    <property type="nucleotide sequence ID" value="XM_018529307.1"/>
</dbReference>
<dbReference type="Proteomes" id="UP000077248">
    <property type="component" value="Unassembled WGS sequence"/>
</dbReference>
<sequence>MAFPPYTKTFHRGSYAGIDPSRPELSTSGKVVLITGGGSGIGCRIAHAFATSGCKKIAILGRTVGSLEKTKKEIEGDHAGVTVHAEIADIADTEAVSKAFEGASKALGKIDIVIGNAGYLPDTKPIAQADTEEWFRGMTINVKGTLNLTKSFLQCAAEKPTFVHVSTGGCHIEPMPANSGYAVSKMAAARLMEYFAFENPDVRVHNIHPGVVQTEMFQKSSELGMEFEFDDIELPASFAVWIVSPEAEFLKGKFVWSNWDVEELKAKKEQLKSSQGLTLGLLGWP</sequence>
<dbReference type="PANTHER" id="PTHR42901:SF1">
    <property type="entry name" value="ALCOHOL DEHYDROGENASE"/>
    <property type="match status" value="1"/>
</dbReference>
<dbReference type="SUPFAM" id="SSF51735">
    <property type="entry name" value="NAD(P)-binding Rossmann-fold domains"/>
    <property type="match status" value="1"/>
</dbReference>
<dbReference type="InterPro" id="IPR057326">
    <property type="entry name" value="KR_dom"/>
</dbReference>
<accession>A0A177D6J6</accession>
<dbReference type="AlphaFoldDB" id="A0A177D6J6"/>
<dbReference type="VEuPathDB" id="FungiDB:CC77DRAFT_1079933"/>
<dbReference type="Pfam" id="PF00106">
    <property type="entry name" value="adh_short"/>
    <property type="match status" value="1"/>
</dbReference>
<dbReference type="Gene3D" id="3.40.50.720">
    <property type="entry name" value="NAD(P)-binding Rossmann-like Domain"/>
    <property type="match status" value="1"/>
</dbReference>
<dbReference type="InterPro" id="IPR002347">
    <property type="entry name" value="SDR_fam"/>
</dbReference>
<dbReference type="CDD" id="cd05233">
    <property type="entry name" value="SDR_c"/>
    <property type="match status" value="1"/>
</dbReference>
<dbReference type="GeneID" id="29114901"/>
<dbReference type="KEGG" id="aalt:CC77DRAFT_1079933"/>
<evidence type="ECO:0000256" key="2">
    <source>
        <dbReference type="ARBA" id="ARBA00023002"/>
    </source>
</evidence>